<dbReference type="EMBL" id="ML976614">
    <property type="protein sequence ID" value="KAF1850551.1"/>
    <property type="molecule type" value="Genomic_DNA"/>
</dbReference>
<organism evidence="1 2">
    <name type="scientific">Cucurbitaria berberidis CBS 394.84</name>
    <dbReference type="NCBI Taxonomy" id="1168544"/>
    <lineage>
        <taxon>Eukaryota</taxon>
        <taxon>Fungi</taxon>
        <taxon>Dikarya</taxon>
        <taxon>Ascomycota</taxon>
        <taxon>Pezizomycotina</taxon>
        <taxon>Dothideomycetes</taxon>
        <taxon>Pleosporomycetidae</taxon>
        <taxon>Pleosporales</taxon>
        <taxon>Pleosporineae</taxon>
        <taxon>Cucurbitariaceae</taxon>
        <taxon>Cucurbitaria</taxon>
    </lineage>
</organism>
<dbReference type="AlphaFoldDB" id="A0A9P4LCB9"/>
<dbReference type="RefSeq" id="XP_040793114.1">
    <property type="nucleotide sequence ID" value="XM_040927004.1"/>
</dbReference>
<dbReference type="GeneID" id="63844256"/>
<evidence type="ECO:0000313" key="1">
    <source>
        <dbReference type="EMBL" id="KAF1850551.1"/>
    </source>
</evidence>
<accession>A0A9P4LCB9</accession>
<sequence length="426" mass="47620">MKLLPMILVREFEGLDTSYRISTRRARNYWELLESIHNTFSKPWERYNAHLYFDNHTCEGQVSPSEWDAGGYFEKEFLAEGILLLYAHFEQVDRRMMEGAGAVYPYKANKEDDGAWHWGFYGTEGCHARGDTKKEDVDESYSVWEEDPYPPFPVVLSPDAPLSVNSESKTATVSTATTFTPAAATADGFGAGAHSDSREVITIDDSSSSRHIETGIIIGRAHPRSCRDPYLRPVARAILTNAGAVVAYVPSKYAKCAKTKGDVLISMKSIEYTRELKMIASDEIRLKAIRLRLQEKNRMTQQIATSVASQTNLNPDHNSKLLNDTQLSHKCKEESIIIGHAKAADPGDPLVIRAMLTTIGSLIAFVSGEDSFKPCAKGRAQIHLSSVYYLEEFAAIPVHKRSKVIKDRILEKVRLGKEEQADVKAK</sequence>
<reference evidence="1" key="1">
    <citation type="submission" date="2020-01" db="EMBL/GenBank/DDBJ databases">
        <authorList>
            <consortium name="DOE Joint Genome Institute"/>
            <person name="Haridas S."/>
            <person name="Albert R."/>
            <person name="Binder M."/>
            <person name="Bloem J."/>
            <person name="Labutti K."/>
            <person name="Salamov A."/>
            <person name="Andreopoulos B."/>
            <person name="Baker S.E."/>
            <person name="Barry K."/>
            <person name="Bills G."/>
            <person name="Bluhm B.H."/>
            <person name="Cannon C."/>
            <person name="Castanera R."/>
            <person name="Culley D.E."/>
            <person name="Daum C."/>
            <person name="Ezra D."/>
            <person name="Gonzalez J.B."/>
            <person name="Henrissat B."/>
            <person name="Kuo A."/>
            <person name="Liang C."/>
            <person name="Lipzen A."/>
            <person name="Lutzoni F."/>
            <person name="Magnuson J."/>
            <person name="Mondo S."/>
            <person name="Nolan M."/>
            <person name="Ohm R."/>
            <person name="Pangilinan J."/>
            <person name="Park H.-J."/>
            <person name="Ramirez L."/>
            <person name="Alfaro M."/>
            <person name="Sun H."/>
            <person name="Tritt A."/>
            <person name="Yoshinaga Y."/>
            <person name="Zwiers L.-H."/>
            <person name="Turgeon B.G."/>
            <person name="Goodwin S.B."/>
            <person name="Spatafora J.W."/>
            <person name="Crous P.W."/>
            <person name="Grigoriev I.V."/>
        </authorList>
    </citation>
    <scope>NUCLEOTIDE SEQUENCE</scope>
    <source>
        <strain evidence="1">CBS 394.84</strain>
    </source>
</reference>
<dbReference type="Proteomes" id="UP000800039">
    <property type="component" value="Unassembled WGS sequence"/>
</dbReference>
<comment type="caution">
    <text evidence="1">The sequence shown here is derived from an EMBL/GenBank/DDBJ whole genome shotgun (WGS) entry which is preliminary data.</text>
</comment>
<protein>
    <submittedName>
        <fullName evidence="1">Uncharacterized protein</fullName>
    </submittedName>
</protein>
<name>A0A9P4LCB9_9PLEO</name>
<gene>
    <name evidence="1" type="ORF">K460DRAFT_17588</name>
</gene>
<evidence type="ECO:0000313" key="2">
    <source>
        <dbReference type="Proteomes" id="UP000800039"/>
    </source>
</evidence>
<proteinExistence type="predicted"/>
<keyword evidence="2" id="KW-1185">Reference proteome</keyword>
<dbReference type="OrthoDB" id="3680973at2759"/>